<accession>A0AAN4ZLP5</accession>
<dbReference type="EMBL" id="BTRK01000003">
    <property type="protein sequence ID" value="GMR41624.1"/>
    <property type="molecule type" value="Genomic_DNA"/>
</dbReference>
<feature type="non-terminal residue" evidence="1">
    <location>
        <position position="182"/>
    </location>
</feature>
<keyword evidence="2" id="KW-1185">Reference proteome</keyword>
<dbReference type="AlphaFoldDB" id="A0AAN4ZLP5"/>
<dbReference type="Proteomes" id="UP001328107">
    <property type="component" value="Unassembled WGS sequence"/>
</dbReference>
<sequence length="182" mass="19458">EWSGSILLGNRIDIIDDEVESMASSTGEAHQGSRSAIAHVNLHEIGPLSIAQEDAAYPAGTASLGSDGAEHLLKGTLLSLLESALGVENSIREVHEHHSTGDRIEGDIRGYSRGSCSRDISARFPSAARGSARTGRSRRKTTLMEIDQCLTKLTGDHTHSLSREGLVTETDNLALEGELEET</sequence>
<comment type="caution">
    <text evidence="1">The sequence shown here is derived from an EMBL/GenBank/DDBJ whole genome shotgun (WGS) entry which is preliminary data.</text>
</comment>
<name>A0AAN4ZLP5_9BILA</name>
<evidence type="ECO:0000313" key="2">
    <source>
        <dbReference type="Proteomes" id="UP001328107"/>
    </source>
</evidence>
<reference evidence="2" key="1">
    <citation type="submission" date="2022-10" db="EMBL/GenBank/DDBJ databases">
        <title>Genome assembly of Pristionchus species.</title>
        <authorList>
            <person name="Yoshida K."/>
            <person name="Sommer R.J."/>
        </authorList>
    </citation>
    <scope>NUCLEOTIDE SEQUENCE [LARGE SCALE GENOMIC DNA]</scope>
    <source>
        <strain evidence="2">RS5460</strain>
    </source>
</reference>
<evidence type="ECO:0000313" key="1">
    <source>
        <dbReference type="EMBL" id="GMR41624.1"/>
    </source>
</evidence>
<organism evidence="1 2">
    <name type="scientific">Pristionchus mayeri</name>
    <dbReference type="NCBI Taxonomy" id="1317129"/>
    <lineage>
        <taxon>Eukaryota</taxon>
        <taxon>Metazoa</taxon>
        <taxon>Ecdysozoa</taxon>
        <taxon>Nematoda</taxon>
        <taxon>Chromadorea</taxon>
        <taxon>Rhabditida</taxon>
        <taxon>Rhabditina</taxon>
        <taxon>Diplogasteromorpha</taxon>
        <taxon>Diplogasteroidea</taxon>
        <taxon>Neodiplogasteridae</taxon>
        <taxon>Pristionchus</taxon>
    </lineage>
</organism>
<proteinExistence type="predicted"/>
<gene>
    <name evidence="1" type="ORF">PMAYCL1PPCAC_11819</name>
</gene>
<feature type="non-terminal residue" evidence="1">
    <location>
        <position position="1"/>
    </location>
</feature>
<protein>
    <submittedName>
        <fullName evidence="1">Uncharacterized protein</fullName>
    </submittedName>
</protein>